<accession>A0AAQ3TRX7</accession>
<evidence type="ECO:0000313" key="7">
    <source>
        <dbReference type="EMBL" id="WVZ77199.1"/>
    </source>
</evidence>
<dbReference type="PANTHER" id="PTHR15629">
    <property type="entry name" value="SH3YL1 PROTEIN"/>
    <property type="match status" value="1"/>
</dbReference>
<dbReference type="PROSITE" id="PS50178">
    <property type="entry name" value="ZF_FYVE"/>
    <property type="match status" value="1"/>
</dbReference>
<dbReference type="EMBL" id="CP144749">
    <property type="protein sequence ID" value="WVZ77199.1"/>
    <property type="molecule type" value="Genomic_DNA"/>
</dbReference>
<feature type="domain" description="FYVE-type" evidence="6">
    <location>
        <begin position="228"/>
        <end position="290"/>
    </location>
</feature>
<evidence type="ECO:0000256" key="2">
    <source>
        <dbReference type="ARBA" id="ARBA00022771"/>
    </source>
</evidence>
<feature type="region of interest" description="Disordered" evidence="5">
    <location>
        <begin position="1"/>
        <end position="38"/>
    </location>
</feature>
<keyword evidence="1" id="KW-0479">Metal-binding</keyword>
<evidence type="ECO:0000259" key="6">
    <source>
        <dbReference type="PROSITE" id="PS50178"/>
    </source>
</evidence>
<sequence length="537" mass="57538">MAGAERPPDPAIHQPRPSGGGSGEAAGAGDSPVCWADGGGGDRVEGLVSAGLHVFDQEADKSPAAKNGTAGNLDATCTPIGNECSTHTTETFVEMEPGKRSYRGEQLREHTGIWVPVSVPPMTPQDREEWHRGFACNGSQFPEEEYRWELDGDDKEMTMWDVFADMVVTAKDKVISAATYDFGRCGMSVVSNFFLQEAWKDMAQTLADANAGIANELLETEPAKWLPDSAASSCMLCGVRFHPIMCHRHHCRFCGGVFCNGCSKGRSLMPPKFRVAEPQRVCDVCGVRLESIQPQLMNQTSRASQLPTRDVTDLSTLRSWLNFPWAHTMEYEIYKAANSLRSYCKVGRLTPEKAIPDAILRQAKGLAIVTVAKVGVMVTYKLGTGLVIARRADGSWSPPSAISTCGIGYGAQAGGEIADFIIVLRNTDAIRTFSGKAHLSVGAGVSASAGHVGRVAEADFRAGDGGYAACYTYSCSKGAFVGCAFNGSIVSTRDTENARFYGGPVKASDILMGSMARPPAASPLYKALSELFDKIGK</sequence>
<dbReference type="Gene3D" id="3.30.40.10">
    <property type="entry name" value="Zinc/RING finger domain, C3HC4 (zinc finger)"/>
    <property type="match status" value="1"/>
</dbReference>
<keyword evidence="2 4" id="KW-0863">Zinc-finger</keyword>
<dbReference type="SUPFAM" id="SSF57903">
    <property type="entry name" value="FYVE/PHD zinc finger"/>
    <property type="match status" value="1"/>
</dbReference>
<dbReference type="SMART" id="SM00064">
    <property type="entry name" value="FYVE"/>
    <property type="match status" value="1"/>
</dbReference>
<dbReference type="InterPro" id="IPR000306">
    <property type="entry name" value="Znf_FYVE"/>
</dbReference>
<evidence type="ECO:0000256" key="1">
    <source>
        <dbReference type="ARBA" id="ARBA00022723"/>
    </source>
</evidence>
<dbReference type="GO" id="GO:0008270">
    <property type="term" value="F:zinc ion binding"/>
    <property type="evidence" value="ECO:0007669"/>
    <property type="project" value="UniProtKB-KW"/>
</dbReference>
<dbReference type="FunFam" id="3.30.40.10:FF:000151">
    <property type="entry name" value="Zinc finger family protein"/>
    <property type="match status" value="1"/>
</dbReference>
<dbReference type="InterPro" id="IPR013083">
    <property type="entry name" value="Znf_RING/FYVE/PHD"/>
</dbReference>
<dbReference type="InterPro" id="IPR011011">
    <property type="entry name" value="Znf_FYVE_PHD"/>
</dbReference>
<evidence type="ECO:0000256" key="4">
    <source>
        <dbReference type="PROSITE-ProRule" id="PRU00091"/>
    </source>
</evidence>
<dbReference type="CDD" id="cd11526">
    <property type="entry name" value="SYLF_FYVE"/>
    <property type="match status" value="1"/>
</dbReference>
<dbReference type="Proteomes" id="UP001341281">
    <property type="component" value="Chromosome 05"/>
</dbReference>
<dbReference type="InterPro" id="IPR007461">
    <property type="entry name" value="Ysc84_actin-binding"/>
</dbReference>
<name>A0AAQ3TRX7_PASNO</name>
<dbReference type="AlphaFoldDB" id="A0AAQ3TRX7"/>
<dbReference type="Pfam" id="PF01363">
    <property type="entry name" value="FYVE"/>
    <property type="match status" value="1"/>
</dbReference>
<keyword evidence="3" id="KW-0862">Zinc</keyword>
<evidence type="ECO:0000256" key="3">
    <source>
        <dbReference type="ARBA" id="ARBA00022833"/>
    </source>
</evidence>
<keyword evidence="8" id="KW-1185">Reference proteome</keyword>
<reference evidence="7 8" key="1">
    <citation type="submission" date="2024-02" db="EMBL/GenBank/DDBJ databases">
        <title>High-quality chromosome-scale genome assembly of Pensacola bahiagrass (Paspalum notatum Flugge var. saurae).</title>
        <authorList>
            <person name="Vega J.M."/>
            <person name="Podio M."/>
            <person name="Orjuela J."/>
            <person name="Siena L.A."/>
            <person name="Pessino S.C."/>
            <person name="Combes M.C."/>
            <person name="Mariac C."/>
            <person name="Albertini E."/>
            <person name="Pupilli F."/>
            <person name="Ortiz J.P.A."/>
            <person name="Leblanc O."/>
        </authorList>
    </citation>
    <scope>NUCLEOTIDE SEQUENCE [LARGE SCALE GENOMIC DNA]</scope>
    <source>
        <strain evidence="7">R1</strain>
        <tissue evidence="7">Leaf</tissue>
    </source>
</reference>
<proteinExistence type="predicted"/>
<dbReference type="Pfam" id="PF04366">
    <property type="entry name" value="Ysc84"/>
    <property type="match status" value="1"/>
</dbReference>
<evidence type="ECO:0000256" key="5">
    <source>
        <dbReference type="SAM" id="MobiDB-lite"/>
    </source>
</evidence>
<evidence type="ECO:0000313" key="8">
    <source>
        <dbReference type="Proteomes" id="UP001341281"/>
    </source>
</evidence>
<dbReference type="GO" id="GO:0035091">
    <property type="term" value="F:phosphatidylinositol binding"/>
    <property type="evidence" value="ECO:0007669"/>
    <property type="project" value="TreeGrafter"/>
</dbReference>
<dbReference type="InterPro" id="IPR051702">
    <property type="entry name" value="SH3_domain_YSC84-like"/>
</dbReference>
<organism evidence="7 8">
    <name type="scientific">Paspalum notatum var. saurae</name>
    <dbReference type="NCBI Taxonomy" id="547442"/>
    <lineage>
        <taxon>Eukaryota</taxon>
        <taxon>Viridiplantae</taxon>
        <taxon>Streptophyta</taxon>
        <taxon>Embryophyta</taxon>
        <taxon>Tracheophyta</taxon>
        <taxon>Spermatophyta</taxon>
        <taxon>Magnoliopsida</taxon>
        <taxon>Liliopsida</taxon>
        <taxon>Poales</taxon>
        <taxon>Poaceae</taxon>
        <taxon>PACMAD clade</taxon>
        <taxon>Panicoideae</taxon>
        <taxon>Andropogonodae</taxon>
        <taxon>Paspaleae</taxon>
        <taxon>Paspalinae</taxon>
        <taxon>Paspalum</taxon>
    </lineage>
</organism>
<dbReference type="InterPro" id="IPR017455">
    <property type="entry name" value="Znf_FYVE-rel"/>
</dbReference>
<protein>
    <recommendedName>
        <fullName evidence="6">FYVE-type domain-containing protein</fullName>
    </recommendedName>
</protein>
<dbReference type="PANTHER" id="PTHR15629:SF43">
    <property type="entry name" value="RING_FYVE_PHD-TYPE ZINC FINGER FAMILY PROTEIN"/>
    <property type="match status" value="1"/>
</dbReference>
<gene>
    <name evidence="7" type="ORF">U9M48_025094</name>
</gene>